<dbReference type="EMBL" id="GGEC01078125">
    <property type="protein sequence ID" value="MBX58609.1"/>
    <property type="molecule type" value="Transcribed_RNA"/>
</dbReference>
<accession>A0A2P2PVE1</accession>
<evidence type="ECO:0000256" key="1">
    <source>
        <dbReference type="SAM" id="MobiDB-lite"/>
    </source>
</evidence>
<proteinExistence type="predicted"/>
<evidence type="ECO:0000313" key="2">
    <source>
        <dbReference type="EMBL" id="MBX58609.1"/>
    </source>
</evidence>
<name>A0A2P2PVE1_RHIMU</name>
<organism evidence="2">
    <name type="scientific">Rhizophora mucronata</name>
    <name type="common">Asiatic mangrove</name>
    <dbReference type="NCBI Taxonomy" id="61149"/>
    <lineage>
        <taxon>Eukaryota</taxon>
        <taxon>Viridiplantae</taxon>
        <taxon>Streptophyta</taxon>
        <taxon>Embryophyta</taxon>
        <taxon>Tracheophyta</taxon>
        <taxon>Spermatophyta</taxon>
        <taxon>Magnoliopsida</taxon>
        <taxon>eudicotyledons</taxon>
        <taxon>Gunneridae</taxon>
        <taxon>Pentapetalae</taxon>
        <taxon>rosids</taxon>
        <taxon>fabids</taxon>
        <taxon>Malpighiales</taxon>
        <taxon>Rhizophoraceae</taxon>
        <taxon>Rhizophora</taxon>
    </lineage>
</organism>
<sequence length="24" mass="2681">MNQNGQGSTLKMGYKTKQSNIKHS</sequence>
<protein>
    <submittedName>
        <fullName evidence="2">Uncharacterized protein</fullName>
    </submittedName>
</protein>
<feature type="region of interest" description="Disordered" evidence="1">
    <location>
        <begin position="1"/>
        <end position="24"/>
    </location>
</feature>
<reference evidence="2" key="1">
    <citation type="submission" date="2018-02" db="EMBL/GenBank/DDBJ databases">
        <title>Rhizophora mucronata_Transcriptome.</title>
        <authorList>
            <person name="Meera S.P."/>
            <person name="Sreeshan A."/>
            <person name="Augustine A."/>
        </authorList>
    </citation>
    <scope>NUCLEOTIDE SEQUENCE</scope>
    <source>
        <tissue evidence="2">Leaf</tissue>
    </source>
</reference>
<dbReference type="AlphaFoldDB" id="A0A2P2PVE1"/>